<dbReference type="SMART" id="SM00387">
    <property type="entry name" value="HATPase_c"/>
    <property type="match status" value="1"/>
</dbReference>
<comment type="caution">
    <text evidence="25">The sequence shown here is derived from an EMBL/GenBank/DDBJ whole genome shotgun (WGS) entry which is preliminary data.</text>
</comment>
<dbReference type="SMART" id="SM00304">
    <property type="entry name" value="HAMP"/>
    <property type="match status" value="1"/>
</dbReference>
<protein>
    <recommendedName>
        <fullName evidence="19">Signal transduction histidine-protein kinase/phosphatase MprB</fullName>
        <ecNumber evidence="5">2.7.13.3</ecNumber>
    </recommendedName>
    <alternativeName>
        <fullName evidence="20">Mycobacterial persistence regulator B</fullName>
    </alternativeName>
</protein>
<keyword evidence="26" id="KW-1185">Reference proteome</keyword>
<evidence type="ECO:0000256" key="13">
    <source>
        <dbReference type="ARBA" id="ARBA00022842"/>
    </source>
</evidence>
<proteinExistence type="predicted"/>
<dbReference type="InterPro" id="IPR003661">
    <property type="entry name" value="HisK_dim/P_dom"/>
</dbReference>
<dbReference type="InterPro" id="IPR036097">
    <property type="entry name" value="HisK_dim/P_sf"/>
</dbReference>
<dbReference type="GO" id="GO:0004721">
    <property type="term" value="F:phosphoprotein phosphatase activity"/>
    <property type="evidence" value="ECO:0007669"/>
    <property type="project" value="UniProtKB-KW"/>
</dbReference>
<evidence type="ECO:0000256" key="10">
    <source>
        <dbReference type="ARBA" id="ARBA00022777"/>
    </source>
</evidence>
<feature type="region of interest" description="Disordered" evidence="21">
    <location>
        <begin position="390"/>
        <end position="430"/>
    </location>
</feature>
<dbReference type="PANTHER" id="PTHR44936">
    <property type="entry name" value="SENSOR PROTEIN CREC"/>
    <property type="match status" value="1"/>
</dbReference>
<keyword evidence="22" id="KW-0812">Transmembrane</keyword>
<dbReference type="EMBL" id="RJVA01000009">
    <property type="protein sequence ID" value="ROR03167.1"/>
    <property type="molecule type" value="Genomic_DNA"/>
</dbReference>
<keyword evidence="16" id="KW-0346">Stress response</keyword>
<keyword evidence="8" id="KW-0808">Transferase</keyword>
<dbReference type="Gene3D" id="6.10.340.10">
    <property type="match status" value="1"/>
</dbReference>
<feature type="transmembrane region" description="Helical" evidence="22">
    <location>
        <begin position="154"/>
        <end position="176"/>
    </location>
</feature>
<dbReference type="Pfam" id="PF00512">
    <property type="entry name" value="HisKA"/>
    <property type="match status" value="1"/>
</dbReference>
<evidence type="ECO:0000256" key="14">
    <source>
        <dbReference type="ARBA" id="ARBA00022912"/>
    </source>
</evidence>
<dbReference type="Pfam" id="PF02518">
    <property type="entry name" value="HATPase_c"/>
    <property type="match status" value="1"/>
</dbReference>
<evidence type="ECO:0000313" key="25">
    <source>
        <dbReference type="EMBL" id="ROR03167.1"/>
    </source>
</evidence>
<evidence type="ECO:0000256" key="8">
    <source>
        <dbReference type="ARBA" id="ARBA00022679"/>
    </source>
</evidence>
<keyword evidence="9" id="KW-0547">Nucleotide-binding</keyword>
<dbReference type="CDD" id="cd06225">
    <property type="entry name" value="HAMP"/>
    <property type="match status" value="1"/>
</dbReference>
<dbReference type="EC" id="2.7.13.3" evidence="5"/>
<accession>A0A3N1VTQ4</accession>
<dbReference type="InterPro" id="IPR004358">
    <property type="entry name" value="Sig_transdc_His_kin-like_C"/>
</dbReference>
<evidence type="ECO:0000256" key="21">
    <source>
        <dbReference type="SAM" id="MobiDB-lite"/>
    </source>
</evidence>
<evidence type="ECO:0000256" key="12">
    <source>
        <dbReference type="ARBA" id="ARBA00022840"/>
    </source>
</evidence>
<evidence type="ECO:0000256" key="11">
    <source>
        <dbReference type="ARBA" id="ARBA00022801"/>
    </source>
</evidence>
<keyword evidence="18" id="KW-0464">Manganese</keyword>
<evidence type="ECO:0000256" key="1">
    <source>
        <dbReference type="ARBA" id="ARBA00000085"/>
    </source>
</evidence>
<dbReference type="GO" id="GO:0000155">
    <property type="term" value="F:phosphorelay sensor kinase activity"/>
    <property type="evidence" value="ECO:0007669"/>
    <property type="project" value="InterPro"/>
</dbReference>
<name>A0A3N1VTQ4_9BACT</name>
<dbReference type="InterPro" id="IPR036890">
    <property type="entry name" value="HATPase_C_sf"/>
</dbReference>
<evidence type="ECO:0000256" key="2">
    <source>
        <dbReference type="ARBA" id="ARBA00001936"/>
    </source>
</evidence>
<evidence type="ECO:0000259" key="24">
    <source>
        <dbReference type="PROSITE" id="PS50885"/>
    </source>
</evidence>
<keyword evidence="22" id="KW-0472">Membrane</keyword>
<keyword evidence="6" id="KW-1003">Cell membrane</keyword>
<evidence type="ECO:0000256" key="7">
    <source>
        <dbReference type="ARBA" id="ARBA00022553"/>
    </source>
</evidence>
<dbReference type="SUPFAM" id="SSF158472">
    <property type="entry name" value="HAMP domain-like"/>
    <property type="match status" value="1"/>
</dbReference>
<evidence type="ECO:0000313" key="26">
    <source>
        <dbReference type="Proteomes" id="UP000276223"/>
    </source>
</evidence>
<keyword evidence="22" id="KW-1133">Transmembrane helix</keyword>
<dbReference type="InterPro" id="IPR003594">
    <property type="entry name" value="HATPase_dom"/>
</dbReference>
<evidence type="ECO:0000256" key="22">
    <source>
        <dbReference type="SAM" id="Phobius"/>
    </source>
</evidence>
<feature type="domain" description="HAMP" evidence="24">
    <location>
        <begin position="178"/>
        <end position="230"/>
    </location>
</feature>
<keyword evidence="15" id="KW-0902">Two-component regulatory system</keyword>
<dbReference type="PRINTS" id="PR00344">
    <property type="entry name" value="BCTRLSENSOR"/>
</dbReference>
<evidence type="ECO:0000256" key="15">
    <source>
        <dbReference type="ARBA" id="ARBA00023012"/>
    </source>
</evidence>
<keyword evidence="11" id="KW-0378">Hydrolase</keyword>
<keyword evidence="12" id="KW-0067">ATP-binding</keyword>
<evidence type="ECO:0000256" key="5">
    <source>
        <dbReference type="ARBA" id="ARBA00012438"/>
    </source>
</evidence>
<evidence type="ECO:0000256" key="16">
    <source>
        <dbReference type="ARBA" id="ARBA00023016"/>
    </source>
</evidence>
<gene>
    <name evidence="25" type="ORF">EDC27_0425</name>
</gene>
<comment type="subcellular location">
    <subcellularLocation>
        <location evidence="4">Cell membrane</location>
        <topology evidence="4">Multi-pass membrane protein</topology>
    </subcellularLocation>
</comment>
<dbReference type="PROSITE" id="PS50885">
    <property type="entry name" value="HAMP"/>
    <property type="match status" value="1"/>
</dbReference>
<evidence type="ECO:0000256" key="18">
    <source>
        <dbReference type="ARBA" id="ARBA00023211"/>
    </source>
</evidence>
<evidence type="ECO:0000256" key="3">
    <source>
        <dbReference type="ARBA" id="ARBA00001946"/>
    </source>
</evidence>
<evidence type="ECO:0000256" key="9">
    <source>
        <dbReference type="ARBA" id="ARBA00022741"/>
    </source>
</evidence>
<organism evidence="25 26">
    <name type="scientific">Desulfosoma caldarium</name>
    <dbReference type="NCBI Taxonomy" id="610254"/>
    <lineage>
        <taxon>Bacteria</taxon>
        <taxon>Pseudomonadati</taxon>
        <taxon>Thermodesulfobacteriota</taxon>
        <taxon>Syntrophobacteria</taxon>
        <taxon>Syntrophobacterales</taxon>
        <taxon>Syntrophobacteraceae</taxon>
        <taxon>Desulfosoma</taxon>
    </lineage>
</organism>
<dbReference type="InterPro" id="IPR050980">
    <property type="entry name" value="2C_sensor_his_kinase"/>
</dbReference>
<evidence type="ECO:0000256" key="19">
    <source>
        <dbReference type="ARBA" id="ARBA00040454"/>
    </source>
</evidence>
<comment type="cofactor">
    <cofactor evidence="3">
        <name>Mg(2+)</name>
        <dbReference type="ChEBI" id="CHEBI:18420"/>
    </cofactor>
</comment>
<keyword evidence="10 25" id="KW-0418">Kinase</keyword>
<keyword evidence="7" id="KW-0597">Phosphoprotein</keyword>
<comment type="cofactor">
    <cofactor evidence="2">
        <name>Mn(2+)</name>
        <dbReference type="ChEBI" id="CHEBI:29035"/>
    </cofactor>
</comment>
<dbReference type="SUPFAM" id="SSF55874">
    <property type="entry name" value="ATPase domain of HSP90 chaperone/DNA topoisomerase II/histidine kinase"/>
    <property type="match status" value="1"/>
</dbReference>
<dbReference type="Pfam" id="PF00672">
    <property type="entry name" value="HAMP"/>
    <property type="match status" value="1"/>
</dbReference>
<dbReference type="PANTHER" id="PTHR44936:SF9">
    <property type="entry name" value="SENSOR PROTEIN CREC"/>
    <property type="match status" value="1"/>
</dbReference>
<reference evidence="25 26" key="1">
    <citation type="submission" date="2018-11" db="EMBL/GenBank/DDBJ databases">
        <title>Genomic Encyclopedia of Type Strains, Phase IV (KMG-IV): sequencing the most valuable type-strain genomes for metagenomic binning, comparative biology and taxonomic classification.</title>
        <authorList>
            <person name="Goeker M."/>
        </authorList>
    </citation>
    <scope>NUCLEOTIDE SEQUENCE [LARGE SCALE GENOMIC DNA]</scope>
    <source>
        <strain evidence="25 26">DSM 22027</strain>
    </source>
</reference>
<dbReference type="CDD" id="cd00082">
    <property type="entry name" value="HisKA"/>
    <property type="match status" value="1"/>
</dbReference>
<dbReference type="Gene3D" id="3.30.565.10">
    <property type="entry name" value="Histidine kinase-like ATPase, C-terminal domain"/>
    <property type="match status" value="1"/>
</dbReference>
<evidence type="ECO:0000256" key="4">
    <source>
        <dbReference type="ARBA" id="ARBA00004651"/>
    </source>
</evidence>
<dbReference type="Gene3D" id="1.10.287.130">
    <property type="match status" value="1"/>
</dbReference>
<evidence type="ECO:0000256" key="20">
    <source>
        <dbReference type="ARBA" id="ARBA00041776"/>
    </source>
</evidence>
<dbReference type="GO" id="GO:0005524">
    <property type="term" value="F:ATP binding"/>
    <property type="evidence" value="ECO:0007669"/>
    <property type="project" value="UniProtKB-KW"/>
</dbReference>
<dbReference type="PROSITE" id="PS50109">
    <property type="entry name" value="HIS_KIN"/>
    <property type="match status" value="1"/>
</dbReference>
<evidence type="ECO:0000256" key="17">
    <source>
        <dbReference type="ARBA" id="ARBA00023026"/>
    </source>
</evidence>
<evidence type="ECO:0000259" key="23">
    <source>
        <dbReference type="PROSITE" id="PS50109"/>
    </source>
</evidence>
<feature type="compositionally biased region" description="Basic and acidic residues" evidence="21">
    <location>
        <begin position="400"/>
        <end position="415"/>
    </location>
</feature>
<sequence>MKPSLARRLTLAGAILITVTASAVATLGFRTTSAFLTARYQEHLRVLAQYAALHTELGLLLQDPDVVRSAVETLVDQADLQGIKVLDEKDRPVYVHQRHPWVEDARLRWVDVPVWTREIQNTLPGLDTDTAPRRIGTVRLGYRLDTLQGLLRQLVLRFALFTTGLIVVSALVYGAIARSLTHPLRRLEAAARDVAQGHLAVRAPQSGLRETDQVAHMFNAMLDALARREKDLEQLNARLCRREALAEVGRFSSMVAHEIKNPLTILRGSLQVLQRPDPDGTTHDTALRFMEEEVRRMDRLVSDFLLFAKPVVADRRPGNWVAWLQKASEKMRLLAEGGDRLHVEITGEGHVAGRFDAALMETALGHLVRNALEATRQGGLVRVKSWTEPHATAAQSPDGHTAENFEKDTLKDAAPRDISASHRHAYSKKGMDAGEPNALFDDATRHQAIWWCFAVEDSGPGVPEEHREKIFEPFFTTKAKGSGLGLAMVRRIVEAHGGTVFWTPGLGGKGSRFVVRVPAVLQVS</sequence>
<comment type="catalytic activity">
    <reaction evidence="1">
        <text>ATP + protein L-histidine = ADP + protein N-phospho-L-histidine.</text>
        <dbReference type="EC" id="2.7.13.3"/>
    </reaction>
</comment>
<dbReference type="InterPro" id="IPR003660">
    <property type="entry name" value="HAMP_dom"/>
</dbReference>
<feature type="domain" description="Histidine kinase" evidence="23">
    <location>
        <begin position="254"/>
        <end position="521"/>
    </location>
</feature>
<dbReference type="AlphaFoldDB" id="A0A3N1VTQ4"/>
<evidence type="ECO:0000256" key="6">
    <source>
        <dbReference type="ARBA" id="ARBA00022475"/>
    </source>
</evidence>
<dbReference type="SMART" id="SM00388">
    <property type="entry name" value="HisKA"/>
    <property type="match status" value="1"/>
</dbReference>
<dbReference type="Proteomes" id="UP000276223">
    <property type="component" value="Unassembled WGS sequence"/>
</dbReference>
<dbReference type="SUPFAM" id="SSF47384">
    <property type="entry name" value="Homodimeric domain of signal transducing histidine kinase"/>
    <property type="match status" value="1"/>
</dbReference>
<keyword evidence="17" id="KW-0843">Virulence</keyword>
<dbReference type="InterPro" id="IPR005467">
    <property type="entry name" value="His_kinase_dom"/>
</dbReference>
<keyword evidence="13" id="KW-0460">Magnesium</keyword>
<keyword evidence="14" id="KW-0904">Protein phosphatase</keyword>
<dbReference type="GO" id="GO:0005886">
    <property type="term" value="C:plasma membrane"/>
    <property type="evidence" value="ECO:0007669"/>
    <property type="project" value="UniProtKB-SubCell"/>
</dbReference>